<dbReference type="InterPro" id="IPR036871">
    <property type="entry name" value="PX_dom_sf"/>
</dbReference>
<feature type="compositionally biased region" description="Low complexity" evidence="2">
    <location>
        <begin position="731"/>
        <end position="746"/>
    </location>
</feature>
<feature type="domain" description="RGS" evidence="4">
    <location>
        <begin position="550"/>
        <end position="703"/>
    </location>
</feature>
<feature type="transmembrane region" description="Helical" evidence="3">
    <location>
        <begin position="27"/>
        <end position="49"/>
    </location>
</feature>
<dbReference type="PROSITE" id="PS51207">
    <property type="entry name" value="PXA"/>
    <property type="match status" value="1"/>
</dbReference>
<dbReference type="SMART" id="SM00312">
    <property type="entry name" value="PX"/>
    <property type="match status" value="1"/>
</dbReference>
<feature type="compositionally biased region" description="Pro residues" evidence="2">
    <location>
        <begin position="1037"/>
        <end position="1047"/>
    </location>
</feature>
<dbReference type="GO" id="GO:0035091">
    <property type="term" value="F:phosphatidylinositol binding"/>
    <property type="evidence" value="ECO:0007669"/>
    <property type="project" value="InterPro"/>
</dbReference>
<dbReference type="Pfam" id="PF02194">
    <property type="entry name" value="PXA"/>
    <property type="match status" value="1"/>
</dbReference>
<dbReference type="SMART" id="SM00313">
    <property type="entry name" value="PXA"/>
    <property type="match status" value="1"/>
</dbReference>
<dbReference type="EMBL" id="JANBPT010000005">
    <property type="protein sequence ID" value="KAJ1930519.1"/>
    <property type="molecule type" value="Genomic_DNA"/>
</dbReference>
<protein>
    <submittedName>
        <fullName evidence="7">tRNA (Guanine-N(7)-)-methyltransferase (tRNA(m7G46)-methyltransferase)</fullName>
    </submittedName>
</protein>
<dbReference type="PANTHER" id="PTHR22775">
    <property type="entry name" value="SORTING NEXIN"/>
    <property type="match status" value="1"/>
</dbReference>
<keyword evidence="3" id="KW-0812">Transmembrane</keyword>
<feature type="region of interest" description="Disordered" evidence="2">
    <location>
        <begin position="932"/>
        <end position="988"/>
    </location>
</feature>
<dbReference type="CDD" id="cd07440">
    <property type="entry name" value="RGS"/>
    <property type="match status" value="1"/>
</dbReference>
<dbReference type="SMART" id="SM00315">
    <property type="entry name" value="RGS"/>
    <property type="match status" value="1"/>
</dbReference>
<feature type="region of interest" description="Disordered" evidence="2">
    <location>
        <begin position="1276"/>
        <end position="1298"/>
    </location>
</feature>
<sequence>MSAPAGVSYVGPLATLSTYAALALRTFFLVVGTLVLFLLFNFLVAYYLYRRQLRRRSRWLFTSSPTLYPPLPPLKFTYTEPAWADEDETHLPSTDREVVPEPNQLRTTVDGDDDDGLPDAARLNAQINALLDNVIRDFLRSWFQTLSTDGRFPHSVRAQITTVLRQAARRADRLDLPTLVAARLIPLVTRHLHQFRLAERRARKAWSLRADPGSVDQHSAESVSSGTGGRRPTDRPGMVPGESWFAPPHEKAAWDALVFEYYHPKHRHPALRTTPTPSPAATNITGDGEATWPVPRVSLAYLRRLVSRVLPLICPPNTLESRLQALTIRELMAGALLRPVCLALIDPDTWNLQVDQFLTRAIEEQNMVAQLRRALNEQSTPVDLLGPTSQTAPGNLTTMAARLQGAASHALAHALPFSTRSSVRDVPSFDRFIESIKHCRNLEEVKQVRNQIVAQIRTKRILVEGKATSDIVHGDRVKDLHVYINRLVVAKRLAEKRILALGREVYQKDRYSSYFLTLESGAPATTSPAARALPGTSGPAHPYLASPRLSFHDILSNHTALSYFTEYMDLIGKVIDLQFWLTVEGLKRHPHSTDRPGLATVLHAIYRTYFATDTVDELDLAAEIDADLRARLALFHRSHRTPEEDAPSALPAIVTRDSDTESLAARSQDLFELVISAQYDVFQYMKENYYPLFLRSGLYYRFLTAYAPHGPDALPSPSLNGSVTAPITIGSVPTTPRTRPTSIRPSDATSVRSLGTHRLGRSPSISSSTMSRGLRAGSITTTRPPDLLGRLRGTVPAGDKSLASTTLSAATVSIQSSAALPSVEPELRSGSTKSATPSLVDRLMLGDRRSRPSLLGPVPPRREPSIQHTVITSPAPDSLLSPEPRQSPMSSHSRSDAEHEVPPEPIDIPEADLLPTGAVEAVEAALSSIIQSNQGQGAGAPGPSATRNSEGAEAQLDERSLADGSGSTPVTPTSGSPLHPPPPSASLLQGTYDIVSSYARWWPHAGDVESDTAKRPGLLAQILPNLGTNASQVDPETLPPPESPVAPPAATDGLPAGPCGKGEDSTSDDDLDGRSSGAPASPTADHVHYAPPGDLLLPAKVAQIAQDLDRKRQQSAIVTTLIAKADQLGKANELRILRRSQSALAREIQLLAYQKQQYERQAAENVIVPGSTRIAIPSCTRGFARARSATDGEPGGGLPCTTPETEADTDDLAVTAYTLYLIEVQQMASDGDYDTGWIVARRYREFSALHQQLRQRFPVVRTYDFPRKHHLPTLTQIWPLGPGATGGSGTRKGRSWPAHVESRREALERYLQNVTRHEEVCHSYELRRFLSQQQPELDLGTAPTARPCTASGSSPGSRGSLRTDSPMPAMTRARPRAGTTGTRHRSGSGTFKHARHRSGSTSSPRRPRRREQRVTVDPTETPLQNLAIPKKPLLLQSPSTPGRPSAPSLTFSPAPLPASVVRDPAGFLPPIQQTIADGLADILGGPFMLDLVSQQLGREVASLADSSVTLPTGSVTAPAGASATGATSFTDPLCDLVLEIFELKERSNWLRKRAITLLLRNVLGGTIERRLRDALDGVLGQGPLVNYLGILHRTFWPDNAAPFTPPAPRSDAAKFEARSTAAAKWLFFVPSLVGNMVGRRNACRGASRLFNLLQNPYLNENLVYHILDEVVLHLFPELQGLEPVTLPTNHGTQAL</sequence>
<evidence type="ECO:0000259" key="4">
    <source>
        <dbReference type="PROSITE" id="PS50132"/>
    </source>
</evidence>
<feature type="compositionally biased region" description="Polar residues" evidence="2">
    <location>
        <begin position="216"/>
        <end position="225"/>
    </location>
</feature>
<dbReference type="PANTHER" id="PTHR22775:SF3">
    <property type="entry name" value="SORTING NEXIN-13"/>
    <property type="match status" value="1"/>
</dbReference>
<feature type="region of interest" description="Disordered" evidence="2">
    <location>
        <begin position="1186"/>
        <end position="1206"/>
    </location>
</feature>
<keyword evidence="3" id="KW-1133">Transmembrane helix</keyword>
<reference evidence="7" key="1">
    <citation type="submission" date="2022-07" db="EMBL/GenBank/DDBJ databases">
        <title>Phylogenomic reconstructions and comparative analyses of Kickxellomycotina fungi.</title>
        <authorList>
            <person name="Reynolds N.K."/>
            <person name="Stajich J.E."/>
            <person name="Barry K."/>
            <person name="Grigoriev I.V."/>
            <person name="Crous P."/>
            <person name="Smith M.E."/>
        </authorList>
    </citation>
    <scope>NUCLEOTIDE SEQUENCE</scope>
    <source>
        <strain evidence="7">RSA 861</strain>
    </source>
</reference>
<feature type="compositionally biased region" description="Low complexity" evidence="2">
    <location>
        <begin position="1351"/>
        <end position="1381"/>
    </location>
</feature>
<dbReference type="InterPro" id="IPR044926">
    <property type="entry name" value="RGS_subdomain_2"/>
</dbReference>
<dbReference type="Gene3D" id="3.30.1520.10">
    <property type="entry name" value="Phox-like domain"/>
    <property type="match status" value="1"/>
</dbReference>
<dbReference type="PROSITE" id="PS50132">
    <property type="entry name" value="RGS"/>
    <property type="match status" value="1"/>
</dbReference>
<gene>
    <name evidence="7" type="primary">TRM8_1</name>
    <name evidence="7" type="ORF">IWQ60_000216</name>
</gene>
<dbReference type="InterPro" id="IPR036305">
    <property type="entry name" value="RGS_sf"/>
</dbReference>
<proteinExistence type="inferred from homology"/>
<comment type="similarity">
    <text evidence="1">Belongs to the sorting nexin family.</text>
</comment>
<evidence type="ECO:0000313" key="7">
    <source>
        <dbReference type="EMBL" id="KAJ1930519.1"/>
    </source>
</evidence>
<keyword evidence="8" id="KW-1185">Reference proteome</keyword>
<accession>A0A9W8E3M6</accession>
<dbReference type="InterPro" id="IPR016137">
    <property type="entry name" value="RGS"/>
</dbReference>
<organism evidence="7 8">
    <name type="scientific">Tieghemiomyces parasiticus</name>
    <dbReference type="NCBI Taxonomy" id="78921"/>
    <lineage>
        <taxon>Eukaryota</taxon>
        <taxon>Fungi</taxon>
        <taxon>Fungi incertae sedis</taxon>
        <taxon>Zoopagomycota</taxon>
        <taxon>Kickxellomycotina</taxon>
        <taxon>Dimargaritomycetes</taxon>
        <taxon>Dimargaritales</taxon>
        <taxon>Dimargaritaceae</taxon>
        <taxon>Tieghemiomyces</taxon>
    </lineage>
</organism>
<dbReference type="Gene3D" id="1.10.167.10">
    <property type="entry name" value="Regulator of G-protein Signalling 4, domain 2"/>
    <property type="match status" value="1"/>
</dbReference>
<dbReference type="Pfam" id="PF00615">
    <property type="entry name" value="RGS"/>
    <property type="match status" value="1"/>
</dbReference>
<dbReference type="SUPFAM" id="SSF64268">
    <property type="entry name" value="PX domain"/>
    <property type="match status" value="1"/>
</dbReference>
<evidence type="ECO:0000313" key="8">
    <source>
        <dbReference type="Proteomes" id="UP001150569"/>
    </source>
</evidence>
<feature type="compositionally biased region" description="Low complexity" evidence="2">
    <location>
        <begin position="762"/>
        <end position="771"/>
    </location>
</feature>
<feature type="region of interest" description="Disordered" evidence="2">
    <location>
        <begin position="87"/>
        <end position="113"/>
    </location>
</feature>
<comment type="caution">
    <text evidence="7">The sequence shown here is derived from an EMBL/GenBank/DDBJ whole genome shotgun (WGS) entry which is preliminary data.</text>
</comment>
<evidence type="ECO:0000256" key="3">
    <source>
        <dbReference type="SAM" id="Phobius"/>
    </source>
</evidence>
<feature type="compositionally biased region" description="Basic and acidic residues" evidence="2">
    <location>
        <begin position="893"/>
        <end position="902"/>
    </location>
</feature>
<feature type="region of interest" description="Disordered" evidence="2">
    <location>
        <begin position="725"/>
        <end position="794"/>
    </location>
</feature>
<keyword evidence="3" id="KW-0472">Membrane</keyword>
<feature type="domain" description="PXA" evidence="6">
    <location>
        <begin position="120"/>
        <end position="362"/>
    </location>
</feature>
<dbReference type="InterPro" id="IPR003114">
    <property type="entry name" value="Phox_assoc"/>
</dbReference>
<dbReference type="InterPro" id="IPR001683">
    <property type="entry name" value="PX_dom"/>
</dbReference>
<feature type="domain" description="PX" evidence="5">
    <location>
        <begin position="1198"/>
        <end position="1337"/>
    </location>
</feature>
<evidence type="ECO:0000259" key="6">
    <source>
        <dbReference type="PROSITE" id="PS51207"/>
    </source>
</evidence>
<dbReference type="Pfam" id="PF08628">
    <property type="entry name" value="Nexin_C"/>
    <property type="match status" value="1"/>
</dbReference>
<feature type="compositionally biased region" description="Low complexity" evidence="2">
    <location>
        <begin position="964"/>
        <end position="977"/>
    </location>
</feature>
<feature type="compositionally biased region" description="Basic residues" evidence="2">
    <location>
        <begin position="1382"/>
        <end position="1398"/>
    </location>
</feature>
<dbReference type="InterPro" id="IPR013937">
    <property type="entry name" value="Sorting_nexin_C"/>
</dbReference>
<dbReference type="SUPFAM" id="SSF48097">
    <property type="entry name" value="Regulator of G-protein signaling, RGS"/>
    <property type="match status" value="1"/>
</dbReference>
<feature type="compositionally biased region" description="Basic and acidic residues" evidence="2">
    <location>
        <begin position="89"/>
        <end position="99"/>
    </location>
</feature>
<dbReference type="Proteomes" id="UP001150569">
    <property type="component" value="Unassembled WGS sequence"/>
</dbReference>
<evidence type="ECO:0000256" key="1">
    <source>
        <dbReference type="ARBA" id="ARBA00010883"/>
    </source>
</evidence>
<dbReference type="OrthoDB" id="120967at2759"/>
<name>A0A9W8E3M6_9FUNG</name>
<dbReference type="PROSITE" id="PS50195">
    <property type="entry name" value="PX"/>
    <property type="match status" value="1"/>
</dbReference>
<feature type="region of interest" description="Disordered" evidence="2">
    <location>
        <begin position="1029"/>
        <end position="1088"/>
    </location>
</feature>
<feature type="region of interest" description="Disordered" evidence="2">
    <location>
        <begin position="208"/>
        <end position="244"/>
    </location>
</feature>
<dbReference type="Pfam" id="PF00787">
    <property type="entry name" value="PX"/>
    <property type="match status" value="1"/>
</dbReference>
<evidence type="ECO:0000256" key="2">
    <source>
        <dbReference type="SAM" id="MobiDB-lite"/>
    </source>
</evidence>
<feature type="region of interest" description="Disordered" evidence="2">
    <location>
        <begin position="819"/>
        <end position="911"/>
    </location>
</feature>
<evidence type="ECO:0000259" key="5">
    <source>
        <dbReference type="PROSITE" id="PS50195"/>
    </source>
</evidence>
<feature type="region of interest" description="Disordered" evidence="2">
    <location>
        <begin position="1339"/>
        <end position="1419"/>
    </location>
</feature>